<reference evidence="1 2" key="1">
    <citation type="submission" date="2016-09" db="EMBL/GenBank/DDBJ databases">
        <title>Draft Genome Sequence of four Alteromonas macleodii strains isolated from copper coupons and grown long-term at elevated copper levels.</title>
        <authorList>
            <person name="Cusick K."/>
            <person name="Dale J."/>
            <person name="Little B."/>
            <person name="Biffinger J."/>
        </authorList>
    </citation>
    <scope>NUCLEOTIDE SEQUENCE [LARGE SCALE GENOMIC DNA]</scope>
    <source>
        <strain evidence="1 2">KCP01</strain>
    </source>
</reference>
<name>A0AB36FM62_ALTMA</name>
<keyword evidence="2" id="KW-1185">Reference proteome</keyword>
<dbReference type="RefSeq" id="WP_069945735.1">
    <property type="nucleotide sequence ID" value="NZ_MIPW01000049.1"/>
</dbReference>
<dbReference type="AlphaFoldDB" id="A0AB36FM62"/>
<evidence type="ECO:0000313" key="2">
    <source>
        <dbReference type="Proteomes" id="UP000095392"/>
    </source>
</evidence>
<accession>A0AB36FM62</accession>
<dbReference type="EMBL" id="MIPY01000076">
    <property type="protein sequence ID" value="OES23818.1"/>
    <property type="molecule type" value="Genomic_DNA"/>
</dbReference>
<organism evidence="1 2">
    <name type="scientific">Alteromonas macleodii</name>
    <name type="common">Pseudoalteromonas macleodii</name>
    <dbReference type="NCBI Taxonomy" id="28108"/>
    <lineage>
        <taxon>Bacteria</taxon>
        <taxon>Pseudomonadati</taxon>
        <taxon>Pseudomonadota</taxon>
        <taxon>Gammaproteobacteria</taxon>
        <taxon>Alteromonadales</taxon>
        <taxon>Alteromonadaceae</taxon>
        <taxon>Alteromonas/Salinimonas group</taxon>
        <taxon>Alteromonas</taxon>
    </lineage>
</organism>
<dbReference type="Proteomes" id="UP000095392">
    <property type="component" value="Unassembled WGS sequence"/>
</dbReference>
<evidence type="ECO:0000313" key="1">
    <source>
        <dbReference type="EMBL" id="OES23818.1"/>
    </source>
</evidence>
<protein>
    <submittedName>
        <fullName evidence="1">Phosphoadenosine phosphosulfate reductase family protein</fullName>
    </submittedName>
</protein>
<dbReference type="Gene3D" id="3.40.50.620">
    <property type="entry name" value="HUPs"/>
    <property type="match status" value="1"/>
</dbReference>
<gene>
    <name evidence="1" type="ORF">BFV95_4903</name>
</gene>
<proteinExistence type="predicted"/>
<comment type="caution">
    <text evidence="1">The sequence shown here is derived from an EMBL/GenBank/DDBJ whole genome shotgun (WGS) entry which is preliminary data.</text>
</comment>
<dbReference type="SUPFAM" id="SSF52402">
    <property type="entry name" value="Adenine nucleotide alpha hydrolases-like"/>
    <property type="match status" value="1"/>
</dbReference>
<dbReference type="InterPro" id="IPR014729">
    <property type="entry name" value="Rossmann-like_a/b/a_fold"/>
</dbReference>
<sequence length="593" mass="67064">MQYAKVQQATDTFKKLFLENWVISVGLSGKDSICVAHCAVEGLKQAMEVNPYVGPLYIVTTNTTIENLELHGLMLDLHQAARKYGREHGLPIRTEELEPSLASLPMVEYVGRGKLLRTPVTSKNGRDCTVDWKIEPMKRYLRALGDRHQTNKIASASGTRDLESKVRAANIAKRNESDVELVKTDLGFTFAPIKSWTLTDVWALSSAIDNEDIESFAVDHTYELKKHYGAGNGGTCDLFSGENKDKDKSCGSRFGCFLCAMVERDESLEAQISISPARYGYMAPFSELRTFMVNTLFDYERSRALVGREVKAGGWVLVGYNQYSLDYRQELLRYILTIDVQEQEAFYEQYGYEGCRFQLIGYKELLMIQYQWAREGGESEVGTALRIWHSVYTDGERYAIPKTQKAEPQTLPATRYFNINGLVKQHACTGLHEDNRHNILTNQLWMHPKLDSVDLVPFEEEQRHTIDCESCLIDDLVERWWPEVLEEGHFGEGVCPTVIIKLLLEAKILKLKRGSIPGLHKEVQRAQVYNALKMTYGVPYDTMVLGASLSEAEYKAALAEQEQAEAVLAGQGFLDLTVAKQVDVSMSELLALW</sequence>